<dbReference type="eggNOG" id="ENOG502SYHD">
    <property type="taxonomic scope" value="Eukaryota"/>
</dbReference>
<comment type="caution">
    <text evidence="2">The sequence shown here is derived from an EMBL/GenBank/DDBJ whole genome shotgun (WGS) entry which is preliminary data.</text>
</comment>
<name>G9NWH1_HYPAI</name>
<reference evidence="2 3" key="1">
    <citation type="journal article" date="2011" name="Genome Biol.">
        <title>Comparative genome sequence analysis underscores mycoparasitism as the ancestral life style of Trichoderma.</title>
        <authorList>
            <person name="Kubicek C.P."/>
            <person name="Herrera-Estrella A."/>
            <person name="Seidl-Seiboth V."/>
            <person name="Martinez D.A."/>
            <person name="Druzhinina I.S."/>
            <person name="Thon M."/>
            <person name="Zeilinger S."/>
            <person name="Casas-Flores S."/>
            <person name="Horwitz B.A."/>
            <person name="Mukherjee P.K."/>
            <person name="Mukherjee M."/>
            <person name="Kredics L."/>
            <person name="Alcaraz L.D."/>
            <person name="Aerts A."/>
            <person name="Antal Z."/>
            <person name="Atanasova L."/>
            <person name="Cervantes-Badillo M.G."/>
            <person name="Challacombe J."/>
            <person name="Chertkov O."/>
            <person name="McCluskey K."/>
            <person name="Coulpier F."/>
            <person name="Deshpande N."/>
            <person name="von Doehren H."/>
            <person name="Ebbole D.J."/>
            <person name="Esquivel-Naranjo E.U."/>
            <person name="Fekete E."/>
            <person name="Flipphi M."/>
            <person name="Glaser F."/>
            <person name="Gomez-Rodriguez E.Y."/>
            <person name="Gruber S."/>
            <person name="Han C."/>
            <person name="Henrissat B."/>
            <person name="Hermosa R."/>
            <person name="Hernandez-Onate M."/>
            <person name="Karaffa L."/>
            <person name="Kosti I."/>
            <person name="Le Crom S."/>
            <person name="Lindquist E."/>
            <person name="Lucas S."/>
            <person name="Luebeck M."/>
            <person name="Luebeck P.S."/>
            <person name="Margeot A."/>
            <person name="Metz B."/>
            <person name="Misra M."/>
            <person name="Nevalainen H."/>
            <person name="Omann M."/>
            <person name="Packer N."/>
            <person name="Perrone G."/>
            <person name="Uresti-Rivera E.E."/>
            <person name="Salamov A."/>
            <person name="Schmoll M."/>
            <person name="Seiboth B."/>
            <person name="Shapiro H."/>
            <person name="Sukno S."/>
            <person name="Tamayo-Ramos J.A."/>
            <person name="Tisch D."/>
            <person name="Wiest A."/>
            <person name="Wilkinson H.H."/>
            <person name="Zhang M."/>
            <person name="Coutinho P.M."/>
            <person name="Kenerley C.M."/>
            <person name="Monte E."/>
            <person name="Baker S.E."/>
            <person name="Grigoriev I.V."/>
        </authorList>
    </citation>
    <scope>NUCLEOTIDE SEQUENCE [LARGE SCALE GENOMIC DNA]</scope>
    <source>
        <strain evidence="3">ATCC 20476 / IMI 206040</strain>
    </source>
</reference>
<dbReference type="Proteomes" id="UP000005426">
    <property type="component" value="Unassembled WGS sequence"/>
</dbReference>
<dbReference type="HOGENOM" id="CLU_089710_0_0_1"/>
<dbReference type="AlphaFoldDB" id="G9NWH1"/>
<organism evidence="2 3">
    <name type="scientific">Hypocrea atroviridis (strain ATCC 20476 / IMI 206040)</name>
    <name type="common">Trichoderma atroviride</name>
    <dbReference type="NCBI Taxonomy" id="452589"/>
    <lineage>
        <taxon>Eukaryota</taxon>
        <taxon>Fungi</taxon>
        <taxon>Dikarya</taxon>
        <taxon>Ascomycota</taxon>
        <taxon>Pezizomycotina</taxon>
        <taxon>Sordariomycetes</taxon>
        <taxon>Hypocreomycetidae</taxon>
        <taxon>Hypocreales</taxon>
        <taxon>Hypocreaceae</taxon>
        <taxon>Trichoderma</taxon>
    </lineage>
</organism>
<accession>G9NWH1</accession>
<feature type="chain" id="PRO_5003525323" evidence="1">
    <location>
        <begin position="22"/>
        <end position="295"/>
    </location>
</feature>
<gene>
    <name evidence="2" type="ORF">TRIATDRAFT_37867</name>
</gene>
<keyword evidence="3" id="KW-1185">Reference proteome</keyword>
<feature type="signal peptide" evidence="1">
    <location>
        <begin position="1"/>
        <end position="21"/>
    </location>
</feature>
<evidence type="ECO:0000256" key="1">
    <source>
        <dbReference type="SAM" id="SignalP"/>
    </source>
</evidence>
<dbReference type="KEGG" id="tatv:25784153"/>
<dbReference type="OMA" id="RTHEQFH"/>
<sequence>MIRFIKFLLLGLPAFSSVVQAADCKSNAIQHKDVLGCTCQDHKDFCSTASPLCKTCKLEIKERKTTSPYPACVPGCTDNDAPCKSCGIWFSTLCIHIKDCLNGKACDASGPVKQNGPMVWVYLPGGDEPLITTTDPLPGILEMAEHPTIYKDAFNFAQDPKHFDPNSRALVLNSVRSRTMEQFHIHKCYRPTTGSPRALARLDHAKLVTGNKLQEILPRKPSEPRIWCMGVAKNQGPVTDFVQAIEELLHRGGKDYICPGLAGAAVIQDNNGRRWGCVTNNQQGPLPYFCAGHNH</sequence>
<evidence type="ECO:0000313" key="2">
    <source>
        <dbReference type="EMBL" id="EHK45512.1"/>
    </source>
</evidence>
<keyword evidence="1" id="KW-0732">Signal</keyword>
<evidence type="ECO:0000313" key="3">
    <source>
        <dbReference type="Proteomes" id="UP000005426"/>
    </source>
</evidence>
<dbReference type="OrthoDB" id="4932058at2759"/>
<proteinExistence type="predicted"/>
<protein>
    <submittedName>
        <fullName evidence="2">Uncharacterized protein</fullName>
    </submittedName>
</protein>
<dbReference type="GeneID" id="25784153"/>
<dbReference type="EMBL" id="ABDG02000024">
    <property type="protein sequence ID" value="EHK45512.1"/>
    <property type="molecule type" value="Genomic_DNA"/>
</dbReference>